<dbReference type="HOGENOM" id="CLU_3332888_0_0_9"/>
<evidence type="ECO:0000313" key="1">
    <source>
        <dbReference type="EMBL" id="BAL84195.1"/>
    </source>
</evidence>
<proteinExistence type="predicted"/>
<dbReference type="AlphaFoldDB" id="I0GTV8"/>
<dbReference type="KEGG" id="sri:SELR_24870"/>
<sequence>MAGIFLLATNEYNYHKKIFGTLNHWSNSPIYIKRNDMR</sequence>
<evidence type="ECO:0000313" key="2">
    <source>
        <dbReference type="Proteomes" id="UP000007887"/>
    </source>
</evidence>
<dbReference type="PATRIC" id="fig|927704.6.peg.2570"/>
<reference evidence="1 2" key="1">
    <citation type="submission" date="2011-10" db="EMBL/GenBank/DDBJ databases">
        <title>Whole genome sequence of Selenomonas ruminantium subsp. lactilytica TAM6421.</title>
        <authorList>
            <person name="Oguchi A."/>
            <person name="Ankai A."/>
            <person name="Kaneko J."/>
            <person name="Yamada-Narita S."/>
            <person name="Fukui S."/>
            <person name="Takahashi M."/>
            <person name="Onodera T."/>
            <person name="Kojima S."/>
            <person name="Fushimi T."/>
            <person name="Abe N."/>
            <person name="Kamio Y."/>
            <person name="Yamazaki S."/>
            <person name="Fujita N."/>
        </authorList>
    </citation>
    <scope>NUCLEOTIDE SEQUENCE [LARGE SCALE GENOMIC DNA]</scope>
    <source>
        <strain evidence="2">NBRC 103574 / TAM6421</strain>
    </source>
</reference>
<name>I0GTV8_SELRL</name>
<protein>
    <submittedName>
        <fullName evidence="1">Uncharacterized protein</fullName>
    </submittedName>
</protein>
<dbReference type="EMBL" id="AP012292">
    <property type="protein sequence ID" value="BAL84195.1"/>
    <property type="molecule type" value="Genomic_DNA"/>
</dbReference>
<gene>
    <name evidence="1" type="ordered locus">SELR_24870</name>
</gene>
<accession>I0GTV8</accession>
<organism evidence="1 2">
    <name type="scientific">Selenomonas ruminantium subsp. lactilytica (strain NBRC 103574 / TAM6421)</name>
    <dbReference type="NCBI Taxonomy" id="927704"/>
    <lineage>
        <taxon>Bacteria</taxon>
        <taxon>Bacillati</taxon>
        <taxon>Bacillota</taxon>
        <taxon>Negativicutes</taxon>
        <taxon>Selenomonadales</taxon>
        <taxon>Selenomonadaceae</taxon>
        <taxon>Selenomonas</taxon>
    </lineage>
</organism>
<dbReference type="Proteomes" id="UP000007887">
    <property type="component" value="Chromosome"/>
</dbReference>